<comment type="caution">
    <text evidence="3">The sequence shown here is derived from an EMBL/GenBank/DDBJ whole genome shotgun (WGS) entry which is preliminary data.</text>
</comment>
<dbReference type="InterPro" id="IPR012337">
    <property type="entry name" value="RNaseH-like_sf"/>
</dbReference>
<dbReference type="CDD" id="cd06222">
    <property type="entry name" value="RNase_H_like"/>
    <property type="match status" value="1"/>
</dbReference>
<dbReference type="SUPFAM" id="SSF53098">
    <property type="entry name" value="Ribonuclease H-like"/>
    <property type="match status" value="1"/>
</dbReference>
<reference evidence="3" key="1">
    <citation type="submission" date="2022-08" db="EMBL/GenBank/DDBJ databases">
        <authorList>
            <person name="Marques A."/>
        </authorList>
    </citation>
    <scope>NUCLEOTIDE SEQUENCE</scope>
    <source>
        <strain evidence="3">RhyPub2mFocal</strain>
        <tissue evidence="3">Leaves</tissue>
    </source>
</reference>
<dbReference type="Pfam" id="PF13456">
    <property type="entry name" value="RVT_3"/>
    <property type="match status" value="1"/>
</dbReference>
<evidence type="ECO:0000259" key="1">
    <source>
        <dbReference type="Pfam" id="PF13456"/>
    </source>
</evidence>
<dbReference type="GO" id="GO:0003676">
    <property type="term" value="F:nucleic acid binding"/>
    <property type="evidence" value="ECO:0007669"/>
    <property type="project" value="InterPro"/>
</dbReference>
<protein>
    <submittedName>
        <fullName evidence="3">Ribonuclease H-like superfamily protein</fullName>
    </submittedName>
</protein>
<dbReference type="GO" id="GO:0004523">
    <property type="term" value="F:RNA-DNA hybrid ribonuclease activity"/>
    <property type="evidence" value="ECO:0007669"/>
    <property type="project" value="InterPro"/>
</dbReference>
<feature type="domain" description="Reverse transcriptase zinc-binding" evidence="2">
    <location>
        <begin position="58"/>
        <end position="150"/>
    </location>
</feature>
<dbReference type="InterPro" id="IPR036397">
    <property type="entry name" value="RNaseH_sf"/>
</dbReference>
<evidence type="ECO:0000313" key="3">
    <source>
        <dbReference type="EMBL" id="KAJ4791068.1"/>
    </source>
</evidence>
<organism evidence="3 4">
    <name type="scientific">Rhynchospora pubera</name>
    <dbReference type="NCBI Taxonomy" id="906938"/>
    <lineage>
        <taxon>Eukaryota</taxon>
        <taxon>Viridiplantae</taxon>
        <taxon>Streptophyta</taxon>
        <taxon>Embryophyta</taxon>
        <taxon>Tracheophyta</taxon>
        <taxon>Spermatophyta</taxon>
        <taxon>Magnoliopsida</taxon>
        <taxon>Liliopsida</taxon>
        <taxon>Poales</taxon>
        <taxon>Cyperaceae</taxon>
        <taxon>Cyperoideae</taxon>
        <taxon>Rhynchosporeae</taxon>
        <taxon>Rhynchospora</taxon>
    </lineage>
</organism>
<proteinExistence type="predicted"/>
<name>A0AAV8FCU9_9POAL</name>
<dbReference type="PANTHER" id="PTHR34146:SF3">
    <property type="entry name" value="POLYNUCLEOTIDYL TRANSFERASE, RIBONUCLEASE H-LIKE SUPERFAMILY PROTEIN"/>
    <property type="match status" value="1"/>
</dbReference>
<sequence>MVVADLLLPDQPSWQIPKLISHFDFHGALYIAMLFPDGITLSDNPDRPIFIAAKNGKFTLKAAYSAILSQENITPVSPLMRILLNKIWYCPGLLPRVRIFLWKAIRTALPVDQVFVARLGKNPQGCLICGHQTENITHTLFKCPQARCIWLSSSLGVRTENLPDEIDLLMGELLSARDDDVFRQIANIMWCYWKARCKHVYEGKMIKRDKVLAHAAGLERLMILTQEPTNATILQAENGMVTSPYSCYVDGSWIDQSDRGAGWSYVLSTSENHLIQYQVSATQASSPLHAEVLAMKAAIKEIKMGNYMPCTLFTDCITLHRVITGIEKADSVEWRVYRDIKISINKLRKVFSNAWYLQHSLIFPSPLYGYPYNSRPRLIRGRGTCGDIFRNAVHFFQSQIKASILADTKPQCT</sequence>
<evidence type="ECO:0000259" key="2">
    <source>
        <dbReference type="Pfam" id="PF13966"/>
    </source>
</evidence>
<dbReference type="InterPro" id="IPR026960">
    <property type="entry name" value="RVT-Znf"/>
</dbReference>
<dbReference type="Pfam" id="PF13966">
    <property type="entry name" value="zf-RVT"/>
    <property type="match status" value="1"/>
</dbReference>
<dbReference type="InterPro" id="IPR044730">
    <property type="entry name" value="RNase_H-like_dom_plant"/>
</dbReference>
<keyword evidence="4" id="KW-1185">Reference proteome</keyword>
<evidence type="ECO:0000313" key="4">
    <source>
        <dbReference type="Proteomes" id="UP001140206"/>
    </source>
</evidence>
<dbReference type="Proteomes" id="UP001140206">
    <property type="component" value="Chromosome 2"/>
</dbReference>
<feature type="domain" description="RNase H type-1" evidence="1">
    <location>
        <begin position="249"/>
        <end position="350"/>
    </location>
</feature>
<dbReference type="InterPro" id="IPR002156">
    <property type="entry name" value="RNaseH_domain"/>
</dbReference>
<gene>
    <name evidence="3" type="ORF">LUZ62_042314</name>
</gene>
<dbReference type="AlphaFoldDB" id="A0AAV8FCU9"/>
<dbReference type="PANTHER" id="PTHR34146">
    <property type="entry name" value="POLYNUCLEOTIDYL TRANSFERASE, RIBONUCLEASE H-LIKE SUPERFAMILY PROTEIN-RELATED"/>
    <property type="match status" value="1"/>
</dbReference>
<accession>A0AAV8FCU9</accession>
<dbReference type="EMBL" id="JAMFTS010000002">
    <property type="protein sequence ID" value="KAJ4791068.1"/>
    <property type="molecule type" value="Genomic_DNA"/>
</dbReference>
<dbReference type="Gene3D" id="3.30.420.10">
    <property type="entry name" value="Ribonuclease H-like superfamily/Ribonuclease H"/>
    <property type="match status" value="1"/>
</dbReference>